<comment type="caution">
    <text evidence="2">The sequence shown here is derived from an EMBL/GenBank/DDBJ whole genome shotgun (WGS) entry which is preliminary data.</text>
</comment>
<dbReference type="InterPro" id="IPR007074">
    <property type="entry name" value="LicD/FKTN/FKRP_NTP_transf"/>
</dbReference>
<dbReference type="PANTHER" id="PTHR43404:SF2">
    <property type="entry name" value="LIPOPOLYSACCHARIDE CHOLINEPHOSPHOTRANSFERASE LICD"/>
    <property type="match status" value="1"/>
</dbReference>
<dbReference type="InterPro" id="IPR052942">
    <property type="entry name" value="LPS_cholinephosphotransferase"/>
</dbReference>
<accession>A0ABX2B3F1</accession>
<protein>
    <submittedName>
        <fullName evidence="2">LicD family protein</fullName>
    </submittedName>
</protein>
<evidence type="ECO:0000313" key="2">
    <source>
        <dbReference type="EMBL" id="NPE24485.1"/>
    </source>
</evidence>
<evidence type="ECO:0000313" key="3">
    <source>
        <dbReference type="Proteomes" id="UP000820977"/>
    </source>
</evidence>
<dbReference type="RefSeq" id="WP_172343983.1">
    <property type="nucleotide sequence ID" value="NZ_CASYYZ010000005.1"/>
</dbReference>
<dbReference type="Proteomes" id="UP000820977">
    <property type="component" value="Unassembled WGS sequence"/>
</dbReference>
<organism evidence="2 3">
    <name type="scientific">Xylanibacter caecicola</name>
    <dbReference type="NCBI Taxonomy" id="2736294"/>
    <lineage>
        <taxon>Bacteria</taxon>
        <taxon>Pseudomonadati</taxon>
        <taxon>Bacteroidota</taxon>
        <taxon>Bacteroidia</taxon>
        <taxon>Bacteroidales</taxon>
        <taxon>Prevotellaceae</taxon>
        <taxon>Xylanibacter</taxon>
    </lineage>
</organism>
<dbReference type="PANTHER" id="PTHR43404">
    <property type="entry name" value="LIPOPOLYSACCHARIDE CHOLINEPHOSPHOTRANSFERASE LICD"/>
    <property type="match status" value="1"/>
</dbReference>
<sequence length="270" mass="32082">MANYDIERLHGKMLDILTAIDKVCREHNLRYYIIAGTMLGAVRHKGFIPWDDDADICMPHKDYDILIKHCREWLPERYEMICAENDSHYPQPFAKIQDAETTMIEHAHLRYVGGVYVDVFPVDGMPDNRLRQRLRVNKYKWLCKLLYFTYRDPYRHGHGPSSWLPLLCRRLFTVNGLQRSIRRHLMKYDFDTSRHVLCFDDGFRSIVTKDVYGSPTPYTFEGRTLMGVEKSDELLTKMYGDYMTPPPEGTEFQHNFYYLDLDKPYREIKS</sequence>
<gene>
    <name evidence="2" type="ORF">HPS54_02935</name>
</gene>
<proteinExistence type="predicted"/>
<keyword evidence="3" id="KW-1185">Reference proteome</keyword>
<dbReference type="Pfam" id="PF04991">
    <property type="entry name" value="LicD"/>
    <property type="match status" value="1"/>
</dbReference>
<feature type="domain" description="LicD/FKTN/FKRP nucleotidyltransferase" evidence="1">
    <location>
        <begin position="24"/>
        <end position="240"/>
    </location>
</feature>
<evidence type="ECO:0000259" key="1">
    <source>
        <dbReference type="Pfam" id="PF04991"/>
    </source>
</evidence>
<dbReference type="EMBL" id="JABKKJ010000003">
    <property type="protein sequence ID" value="NPE24485.1"/>
    <property type="molecule type" value="Genomic_DNA"/>
</dbReference>
<name>A0ABX2B3F1_9BACT</name>
<reference evidence="2 3" key="1">
    <citation type="submission" date="2020-05" db="EMBL/GenBank/DDBJ databases">
        <title>Distinct polysaccharide utilization as determinants for interspecies competition between intestinal Prevotella spp.</title>
        <authorList>
            <person name="Galvez E.J.C."/>
            <person name="Iljazovic A."/>
            <person name="Strowig T."/>
        </authorList>
    </citation>
    <scope>NUCLEOTIDE SEQUENCE [LARGE SCALE GENOMIC DNA]</scope>
    <source>
        <strain evidence="2 3">PCHR</strain>
    </source>
</reference>